<gene>
    <name evidence="1" type="ORF">Aau02nite_04720</name>
</gene>
<accession>A0A919VIE0</accession>
<dbReference type="Proteomes" id="UP000681340">
    <property type="component" value="Unassembled WGS sequence"/>
</dbReference>
<reference evidence="1" key="1">
    <citation type="submission" date="2021-03" db="EMBL/GenBank/DDBJ databases">
        <title>Whole genome shotgun sequence of Actinoplanes auranticolor NBRC 12245.</title>
        <authorList>
            <person name="Komaki H."/>
            <person name="Tamura T."/>
        </authorList>
    </citation>
    <scope>NUCLEOTIDE SEQUENCE</scope>
    <source>
        <strain evidence="1">NBRC 12245</strain>
    </source>
</reference>
<proteinExistence type="predicted"/>
<name>A0A919VIE0_9ACTN</name>
<evidence type="ECO:0000313" key="2">
    <source>
        <dbReference type="Proteomes" id="UP000681340"/>
    </source>
</evidence>
<organism evidence="1 2">
    <name type="scientific">Actinoplanes auranticolor</name>
    <dbReference type="NCBI Taxonomy" id="47988"/>
    <lineage>
        <taxon>Bacteria</taxon>
        <taxon>Bacillati</taxon>
        <taxon>Actinomycetota</taxon>
        <taxon>Actinomycetes</taxon>
        <taxon>Micromonosporales</taxon>
        <taxon>Micromonosporaceae</taxon>
        <taxon>Actinoplanes</taxon>
    </lineage>
</organism>
<keyword evidence="2" id="KW-1185">Reference proteome</keyword>
<dbReference type="AlphaFoldDB" id="A0A919VIE0"/>
<evidence type="ECO:0000313" key="1">
    <source>
        <dbReference type="EMBL" id="GIM63547.1"/>
    </source>
</evidence>
<comment type="caution">
    <text evidence="1">The sequence shown here is derived from an EMBL/GenBank/DDBJ whole genome shotgun (WGS) entry which is preliminary data.</text>
</comment>
<sequence>MEGYLDNDVGAYSGTLCPARQGCSSAVEGEGSGAGRSLVAAAAGIPITAGLAADRAP</sequence>
<protein>
    <submittedName>
        <fullName evidence="1">Uncharacterized protein</fullName>
    </submittedName>
</protein>
<dbReference type="EMBL" id="BOQL01000005">
    <property type="protein sequence ID" value="GIM63547.1"/>
    <property type="molecule type" value="Genomic_DNA"/>
</dbReference>